<dbReference type="FunFam" id="3.10.20.90:FF:000047">
    <property type="entry name" value="Auxin response factor"/>
    <property type="match status" value="1"/>
</dbReference>
<dbReference type="SUPFAM" id="SSF101936">
    <property type="entry name" value="DNA-binding pseudobarrel domain"/>
    <property type="match status" value="1"/>
</dbReference>
<keyword evidence="7 8" id="KW-0927">Auxin signaling pathway</keyword>
<dbReference type="Gene3D" id="2.30.30.1040">
    <property type="match status" value="1"/>
</dbReference>
<dbReference type="CDD" id="cd10017">
    <property type="entry name" value="B3_DNA"/>
    <property type="match status" value="1"/>
</dbReference>
<feature type="compositionally biased region" description="Basic and acidic residues" evidence="9">
    <location>
        <begin position="447"/>
        <end position="456"/>
    </location>
</feature>
<evidence type="ECO:0000256" key="8">
    <source>
        <dbReference type="RuleBase" id="RU004561"/>
    </source>
</evidence>
<keyword evidence="3 8" id="KW-0805">Transcription regulation</keyword>
<comment type="similarity">
    <text evidence="2 8">Belongs to the ARF family.</text>
</comment>
<dbReference type="PANTHER" id="PTHR31384:SF115">
    <property type="entry name" value="AUXIN RESPONSE FACTOR 6"/>
    <property type="match status" value="1"/>
</dbReference>
<evidence type="ECO:0000256" key="7">
    <source>
        <dbReference type="ARBA" id="ARBA00023294"/>
    </source>
</evidence>
<dbReference type="InParanoid" id="D8SHF1"/>
<evidence type="ECO:0000256" key="5">
    <source>
        <dbReference type="ARBA" id="ARBA00023163"/>
    </source>
</evidence>
<proteinExistence type="inferred from homology"/>
<dbReference type="Pfam" id="PF06507">
    <property type="entry name" value="ARF_AD"/>
    <property type="match status" value="1"/>
</dbReference>
<dbReference type="GO" id="GO:0009734">
    <property type="term" value="P:auxin-activated signaling pathway"/>
    <property type="evidence" value="ECO:0007669"/>
    <property type="project" value="UniProtKB-KW"/>
</dbReference>
<dbReference type="STRING" id="88036.D8SHF1"/>
<dbReference type="FunFam" id="2.40.330.10:FF:000001">
    <property type="entry name" value="Auxin response factor"/>
    <property type="match status" value="1"/>
</dbReference>
<dbReference type="eggNOG" id="ENOG502QPWF">
    <property type="taxonomic scope" value="Eukaryota"/>
</dbReference>
<dbReference type="Proteomes" id="UP000001514">
    <property type="component" value="Unassembled WGS sequence"/>
</dbReference>
<dbReference type="GO" id="GO:0000976">
    <property type="term" value="F:transcription cis-regulatory region binding"/>
    <property type="evidence" value="ECO:0000318"/>
    <property type="project" value="GO_Central"/>
</dbReference>
<dbReference type="InterPro" id="IPR044835">
    <property type="entry name" value="ARF_plant"/>
</dbReference>
<evidence type="ECO:0000256" key="4">
    <source>
        <dbReference type="ARBA" id="ARBA00023125"/>
    </source>
</evidence>
<reference evidence="12 13" key="1">
    <citation type="journal article" date="2011" name="Science">
        <title>The Selaginella genome identifies genetic changes associated with the evolution of vascular plants.</title>
        <authorList>
            <person name="Banks J.A."/>
            <person name="Nishiyama T."/>
            <person name="Hasebe M."/>
            <person name="Bowman J.L."/>
            <person name="Gribskov M."/>
            <person name="dePamphilis C."/>
            <person name="Albert V.A."/>
            <person name="Aono N."/>
            <person name="Aoyama T."/>
            <person name="Ambrose B.A."/>
            <person name="Ashton N.W."/>
            <person name="Axtell M.J."/>
            <person name="Barker E."/>
            <person name="Barker M.S."/>
            <person name="Bennetzen J.L."/>
            <person name="Bonawitz N.D."/>
            <person name="Chapple C."/>
            <person name="Cheng C."/>
            <person name="Correa L.G."/>
            <person name="Dacre M."/>
            <person name="DeBarry J."/>
            <person name="Dreyer I."/>
            <person name="Elias M."/>
            <person name="Engstrom E.M."/>
            <person name="Estelle M."/>
            <person name="Feng L."/>
            <person name="Finet C."/>
            <person name="Floyd S.K."/>
            <person name="Frommer W.B."/>
            <person name="Fujita T."/>
            <person name="Gramzow L."/>
            <person name="Gutensohn M."/>
            <person name="Harholt J."/>
            <person name="Hattori M."/>
            <person name="Heyl A."/>
            <person name="Hirai T."/>
            <person name="Hiwatashi Y."/>
            <person name="Ishikawa M."/>
            <person name="Iwata M."/>
            <person name="Karol K.G."/>
            <person name="Koehler B."/>
            <person name="Kolukisaoglu U."/>
            <person name="Kubo M."/>
            <person name="Kurata T."/>
            <person name="Lalonde S."/>
            <person name="Li K."/>
            <person name="Li Y."/>
            <person name="Litt A."/>
            <person name="Lyons E."/>
            <person name="Manning G."/>
            <person name="Maruyama T."/>
            <person name="Michael T.P."/>
            <person name="Mikami K."/>
            <person name="Miyazaki S."/>
            <person name="Morinaga S."/>
            <person name="Murata T."/>
            <person name="Mueller-Roeber B."/>
            <person name="Nelson D.R."/>
            <person name="Obara M."/>
            <person name="Oguri Y."/>
            <person name="Olmstead R.G."/>
            <person name="Onodera N."/>
            <person name="Petersen B.L."/>
            <person name="Pils B."/>
            <person name="Prigge M."/>
            <person name="Rensing S.A."/>
            <person name="Riano-Pachon D.M."/>
            <person name="Roberts A.W."/>
            <person name="Sato Y."/>
            <person name="Scheller H.V."/>
            <person name="Schulz B."/>
            <person name="Schulz C."/>
            <person name="Shakirov E.V."/>
            <person name="Shibagaki N."/>
            <person name="Shinohara N."/>
            <person name="Shippen D.E."/>
            <person name="Soerensen I."/>
            <person name="Sotooka R."/>
            <person name="Sugimoto N."/>
            <person name="Sugita M."/>
            <person name="Sumikawa N."/>
            <person name="Tanurdzic M."/>
            <person name="Theissen G."/>
            <person name="Ulvskov P."/>
            <person name="Wakazuki S."/>
            <person name="Weng J.K."/>
            <person name="Willats W.W."/>
            <person name="Wipf D."/>
            <person name="Wolf P.G."/>
            <person name="Yang L."/>
            <person name="Zimmer A.D."/>
            <person name="Zhu Q."/>
            <person name="Mitros T."/>
            <person name="Hellsten U."/>
            <person name="Loque D."/>
            <person name="Otillar R."/>
            <person name="Salamov A."/>
            <person name="Schmutz J."/>
            <person name="Shapiro H."/>
            <person name="Lindquist E."/>
            <person name="Lucas S."/>
            <person name="Rokhsar D."/>
            <person name="Grigoriev I.V."/>
        </authorList>
    </citation>
    <scope>NUCLEOTIDE SEQUENCE [LARGE SCALE GENOMIC DNA]</scope>
</reference>
<dbReference type="KEGG" id="smo:SELMODRAFT_179736"/>
<feature type="domain" description="TF-B3" evidence="10">
    <location>
        <begin position="130"/>
        <end position="232"/>
    </location>
</feature>
<comment type="subcellular location">
    <subcellularLocation>
        <location evidence="1 8">Nucleus</location>
    </subcellularLocation>
</comment>
<dbReference type="Pfam" id="PF02309">
    <property type="entry name" value="AUX_IAA"/>
    <property type="match status" value="1"/>
</dbReference>
<protein>
    <recommendedName>
        <fullName evidence="8">Auxin response factor</fullName>
    </recommendedName>
</protein>
<dbReference type="InterPro" id="IPR015300">
    <property type="entry name" value="DNA-bd_pseudobarrel_sf"/>
</dbReference>
<evidence type="ECO:0000256" key="6">
    <source>
        <dbReference type="ARBA" id="ARBA00023242"/>
    </source>
</evidence>
<evidence type="ECO:0000259" key="10">
    <source>
        <dbReference type="PROSITE" id="PS50863"/>
    </source>
</evidence>
<dbReference type="Gene3D" id="2.40.330.10">
    <property type="entry name" value="DNA-binding pseudobarrel domain"/>
    <property type="match status" value="1"/>
</dbReference>
<keyword evidence="4 8" id="KW-0238">DNA-binding</keyword>
<feature type="region of interest" description="Disordered" evidence="9">
    <location>
        <begin position="512"/>
        <end position="541"/>
    </location>
</feature>
<feature type="compositionally biased region" description="Low complexity" evidence="9">
    <location>
        <begin position="512"/>
        <end position="530"/>
    </location>
</feature>
<feature type="region of interest" description="Disordered" evidence="9">
    <location>
        <begin position="436"/>
        <end position="470"/>
    </location>
</feature>
<dbReference type="InterPro" id="IPR033389">
    <property type="entry name" value="AUX/IAA_dom"/>
</dbReference>
<dbReference type="Pfam" id="PF02362">
    <property type="entry name" value="B3"/>
    <property type="match status" value="1"/>
</dbReference>
<dbReference type="AlphaFoldDB" id="D8SHF1"/>
<dbReference type="Gramene" id="EFJ16099">
    <property type="protein sequence ID" value="EFJ16099"/>
    <property type="gene ID" value="SELMODRAFT_179736"/>
</dbReference>
<feature type="compositionally biased region" description="Polar residues" evidence="9">
    <location>
        <begin position="670"/>
        <end position="685"/>
    </location>
</feature>
<dbReference type="HOGENOM" id="CLU_002626_2_2_1"/>
<dbReference type="GO" id="GO:0005634">
    <property type="term" value="C:nucleus"/>
    <property type="evidence" value="ECO:0000318"/>
    <property type="project" value="GO_Central"/>
</dbReference>
<dbReference type="PANTHER" id="PTHR31384">
    <property type="entry name" value="AUXIN RESPONSE FACTOR 4-RELATED"/>
    <property type="match status" value="1"/>
</dbReference>
<dbReference type="FunCoup" id="D8SHF1">
    <property type="interactions" value="1514"/>
</dbReference>
<feature type="region of interest" description="Disordered" evidence="9">
    <location>
        <begin position="653"/>
        <end position="685"/>
    </location>
</feature>
<evidence type="ECO:0000256" key="1">
    <source>
        <dbReference type="ARBA" id="ARBA00004123"/>
    </source>
</evidence>
<accession>D8SHF1</accession>
<dbReference type="InterPro" id="IPR010525">
    <property type="entry name" value="ARF_dom"/>
</dbReference>
<evidence type="ECO:0000313" key="12">
    <source>
        <dbReference type="EMBL" id="EFJ16099.1"/>
    </source>
</evidence>
<name>D8SHF1_SELML</name>
<dbReference type="SMART" id="SM01019">
    <property type="entry name" value="B3"/>
    <property type="match status" value="1"/>
</dbReference>
<feature type="domain" description="PB1" evidence="11">
    <location>
        <begin position="706"/>
        <end position="790"/>
    </location>
</feature>
<comment type="function">
    <text evidence="8">Auxin response factors (ARFs) are transcriptional factors that bind specifically to the DNA sequence 5'-TGTCTC-3' found in the auxin-responsive promoter elements (AuxREs).</text>
</comment>
<evidence type="ECO:0000259" key="11">
    <source>
        <dbReference type="PROSITE" id="PS51745"/>
    </source>
</evidence>
<comment type="subunit">
    <text evidence="8">Homodimers and heterodimers.</text>
</comment>
<gene>
    <name evidence="12" type="primary">NPH4A-1</name>
    <name evidence="12" type="ORF">SELMODRAFT_179736</name>
</gene>
<dbReference type="EMBL" id="GL377620">
    <property type="protein sequence ID" value="EFJ16099.1"/>
    <property type="molecule type" value="Genomic_DNA"/>
</dbReference>
<evidence type="ECO:0000313" key="13">
    <source>
        <dbReference type="Proteomes" id="UP000001514"/>
    </source>
</evidence>
<evidence type="ECO:0000256" key="2">
    <source>
        <dbReference type="ARBA" id="ARBA00007853"/>
    </source>
</evidence>
<organism evidence="13">
    <name type="scientific">Selaginella moellendorffii</name>
    <name type="common">Spikemoss</name>
    <dbReference type="NCBI Taxonomy" id="88036"/>
    <lineage>
        <taxon>Eukaryota</taxon>
        <taxon>Viridiplantae</taxon>
        <taxon>Streptophyta</taxon>
        <taxon>Embryophyta</taxon>
        <taxon>Tracheophyta</taxon>
        <taxon>Lycopodiopsida</taxon>
        <taxon>Selaginellales</taxon>
        <taxon>Selaginellaceae</taxon>
        <taxon>Selaginella</taxon>
    </lineage>
</organism>
<dbReference type="PROSITE" id="PS50863">
    <property type="entry name" value="B3"/>
    <property type="match status" value="1"/>
</dbReference>
<dbReference type="GO" id="GO:0006355">
    <property type="term" value="P:regulation of DNA-templated transcription"/>
    <property type="evidence" value="ECO:0000318"/>
    <property type="project" value="GO_Central"/>
</dbReference>
<dbReference type="FunFam" id="2.30.30.1040:FF:000001">
    <property type="entry name" value="Auxin response factor"/>
    <property type="match status" value="1"/>
</dbReference>
<keyword evidence="13" id="KW-1185">Reference proteome</keyword>
<dbReference type="PROSITE" id="PS51745">
    <property type="entry name" value="PB1"/>
    <property type="match status" value="1"/>
</dbReference>
<keyword evidence="5 8" id="KW-0804">Transcription</keyword>
<keyword evidence="6 8" id="KW-0539">Nucleus</keyword>
<sequence>MLAELGVYQSSKPQCFTPGVKRGPNPELWHACAGPLVSLPSVGTRVVYFPQGHSEQVAASTQKEADADIPSYPNLPPHLVCQLHNITLHADTETDEVYAQMTLQPMNAQEKDSFMVSDLGRQNRQPSEYFCKTLTASDTSTHGGFSIPRRAAEKVFPPLDFSQQPPAQEIVARDLHDTEWRFRHIYRGQPRRHLLTTGWSVFVSAKRLQTGDAVLFIRDEKGQLLLGIRRANRQQASMPLSLLSTDSMYIGILAAAAHANSTSSRFTIFYNPRASPSEFVIPLSKYYNAVYNNMQVSPGMRFRMQFETEESGIRRHTGTIVGSGDLDPVRWPNSHWRSLKVEWDEPAAGEKQQRISLWEIEPASTPYLVCSPSFTFRSKRPWSQAPVILEAFNSCLFSHSGEVEAVDAGKWIKSEGLEKNLSWNMYSEQLMQLHQRPDSAASGARSDFFRPDDCSRVQDATHSQTPKGLPMQQIHMKGQQQQHTQLLSALPQQQQAHEYNCHQHQQQQQQQQQVVQLSQQSSESALHLSSGPQSLKQRGDSSDIALSSYGRSYQSSMLEQQYARNIGGEQEAIQIKDTHGWYVGEKDFPTEQPLQFGHLDGYSGSGAVFSINDIEQGVTAGLTFKDAQQQQEQDTLPLDSRSHLLFGVSIEPECITPSSQGPKSKDGQQRVLSSTASDLHLSSDNGTLEEPAYLQRSSSAQHMLPRTFTKVYKTGSVGRSLDLTRLNCYDGLRSELARMFGLEGQLEDPHRSGWQLVFVDNENDVLLVGDDPWEEFVSCVRCIKIMSPAELSHMNQEQLNAIQARTNEEFTEQDANPGVEVEEF</sequence>
<dbReference type="Gene3D" id="3.10.20.90">
    <property type="entry name" value="Phosphatidylinositol 3-kinase Catalytic Subunit, Chain A, domain 1"/>
    <property type="match status" value="1"/>
</dbReference>
<dbReference type="OMA" id="HTIQENQ"/>
<evidence type="ECO:0000256" key="3">
    <source>
        <dbReference type="ARBA" id="ARBA00023015"/>
    </source>
</evidence>
<dbReference type="InterPro" id="IPR053793">
    <property type="entry name" value="PB1-like"/>
</dbReference>
<dbReference type="SUPFAM" id="SSF54277">
    <property type="entry name" value="CAD &amp; PB1 domains"/>
    <property type="match status" value="1"/>
</dbReference>
<dbReference type="InterPro" id="IPR003340">
    <property type="entry name" value="B3_DNA-bd"/>
</dbReference>
<evidence type="ECO:0000256" key="9">
    <source>
        <dbReference type="SAM" id="MobiDB-lite"/>
    </source>
</evidence>